<name>A0A5C8Z8N3_9GAMM</name>
<protein>
    <recommendedName>
        <fullName evidence="4">DUF2802 domain-containing protein</fullName>
    </recommendedName>
</protein>
<feature type="transmembrane region" description="Helical" evidence="1">
    <location>
        <begin position="12"/>
        <end position="36"/>
    </location>
</feature>
<gene>
    <name evidence="2" type="ORF">FME95_01190</name>
</gene>
<evidence type="ECO:0000256" key="1">
    <source>
        <dbReference type="SAM" id="Phobius"/>
    </source>
</evidence>
<dbReference type="RefSeq" id="WP_147712393.1">
    <property type="nucleotide sequence ID" value="NZ_VKAD01000001.1"/>
</dbReference>
<sequence length="156" mass="17316">METTIMVMLGGIQLSIIELVLSSCLALFALITLFSLHRISRLQAQLAHLHDEAFREIKMVNQGAIGLGRRFSHLESNMKNRAAAVAAPVEPVSATQTQEPEMTAQAFEAYRRQAMAESEAVEQASVQTAQKAAPTRRFKTVAEQSLSRWMNEQKMA</sequence>
<evidence type="ECO:0000313" key="2">
    <source>
        <dbReference type="EMBL" id="TXR53216.1"/>
    </source>
</evidence>
<organism evidence="2 3">
    <name type="scientific">Reinekea thalattae</name>
    <dbReference type="NCBI Taxonomy" id="2593301"/>
    <lineage>
        <taxon>Bacteria</taxon>
        <taxon>Pseudomonadati</taxon>
        <taxon>Pseudomonadota</taxon>
        <taxon>Gammaproteobacteria</taxon>
        <taxon>Oceanospirillales</taxon>
        <taxon>Saccharospirillaceae</taxon>
        <taxon>Reinekea</taxon>
    </lineage>
</organism>
<comment type="caution">
    <text evidence="2">The sequence shown here is derived from an EMBL/GenBank/DDBJ whole genome shotgun (WGS) entry which is preliminary data.</text>
</comment>
<keyword evidence="1" id="KW-0472">Membrane</keyword>
<dbReference type="OrthoDB" id="6198714at2"/>
<dbReference type="EMBL" id="VKAD01000001">
    <property type="protein sequence ID" value="TXR53216.1"/>
    <property type="molecule type" value="Genomic_DNA"/>
</dbReference>
<dbReference type="AlphaFoldDB" id="A0A5C8Z8N3"/>
<evidence type="ECO:0008006" key="4">
    <source>
        <dbReference type="Google" id="ProtNLM"/>
    </source>
</evidence>
<proteinExistence type="predicted"/>
<keyword evidence="3" id="KW-1185">Reference proteome</keyword>
<reference evidence="2 3" key="1">
    <citation type="submission" date="2019-07" db="EMBL/GenBank/DDBJ databases">
        <title>Reinekea sp. strain SSH23 genome sequencing and assembly.</title>
        <authorList>
            <person name="Kim I."/>
        </authorList>
    </citation>
    <scope>NUCLEOTIDE SEQUENCE [LARGE SCALE GENOMIC DNA]</scope>
    <source>
        <strain evidence="2 3">SSH23</strain>
    </source>
</reference>
<dbReference type="Proteomes" id="UP000321764">
    <property type="component" value="Unassembled WGS sequence"/>
</dbReference>
<keyword evidence="1" id="KW-1133">Transmembrane helix</keyword>
<accession>A0A5C8Z8N3</accession>
<evidence type="ECO:0000313" key="3">
    <source>
        <dbReference type="Proteomes" id="UP000321764"/>
    </source>
</evidence>
<keyword evidence="1" id="KW-0812">Transmembrane</keyword>